<keyword evidence="2" id="KW-1133">Transmembrane helix</keyword>
<dbReference type="InterPro" id="IPR045351">
    <property type="entry name" value="DUF6531"/>
</dbReference>
<dbReference type="Pfam" id="PF05593">
    <property type="entry name" value="RHS_repeat"/>
    <property type="match status" value="5"/>
</dbReference>
<dbReference type="NCBIfam" id="TIGR03696">
    <property type="entry name" value="Rhs_assc_core"/>
    <property type="match status" value="1"/>
</dbReference>
<dbReference type="NCBIfam" id="TIGR01643">
    <property type="entry name" value="YD_repeat_2x"/>
    <property type="match status" value="9"/>
</dbReference>
<dbReference type="Pfam" id="PF25023">
    <property type="entry name" value="TEN_YD-shell"/>
    <property type="match status" value="1"/>
</dbReference>
<evidence type="ECO:0000259" key="5">
    <source>
        <dbReference type="Pfam" id="PF25023"/>
    </source>
</evidence>
<keyword evidence="2" id="KW-0812">Transmembrane</keyword>
<dbReference type="InterPro" id="IPR056823">
    <property type="entry name" value="TEN-like_YD-shell"/>
</dbReference>
<dbReference type="Gene3D" id="2.180.10.10">
    <property type="entry name" value="RHS repeat-associated core"/>
    <property type="match status" value="3"/>
</dbReference>
<dbReference type="Pfam" id="PF14021">
    <property type="entry name" value="TNT"/>
    <property type="match status" value="1"/>
</dbReference>
<dbReference type="PRINTS" id="PR00394">
    <property type="entry name" value="RHSPROTEIN"/>
</dbReference>
<dbReference type="InterPro" id="IPR025331">
    <property type="entry name" value="TNT"/>
</dbReference>
<evidence type="ECO:0000256" key="2">
    <source>
        <dbReference type="SAM" id="Phobius"/>
    </source>
</evidence>
<dbReference type="PANTHER" id="PTHR32305:SF15">
    <property type="entry name" value="PROTEIN RHSA-RELATED"/>
    <property type="match status" value="1"/>
</dbReference>
<feature type="transmembrane region" description="Helical" evidence="2">
    <location>
        <begin position="81"/>
        <end position="109"/>
    </location>
</feature>
<evidence type="ECO:0000256" key="1">
    <source>
        <dbReference type="ARBA" id="ARBA00022737"/>
    </source>
</evidence>
<dbReference type="InterPro" id="IPR006530">
    <property type="entry name" value="YD"/>
</dbReference>
<name>A0A1M4EMM3_9ACTN</name>
<dbReference type="EMBL" id="LT559118">
    <property type="protein sequence ID" value="SBP00074.1"/>
    <property type="molecule type" value="Genomic_DNA"/>
</dbReference>
<evidence type="ECO:0000313" key="6">
    <source>
        <dbReference type="EMBL" id="SBP00074.1"/>
    </source>
</evidence>
<keyword evidence="2" id="KW-0472">Membrane</keyword>
<feature type="domain" description="Teneurin-like YD-shell" evidence="5">
    <location>
        <begin position="954"/>
        <end position="1207"/>
    </location>
</feature>
<feature type="domain" description="TNT" evidence="3">
    <location>
        <begin position="1259"/>
        <end position="1346"/>
    </location>
</feature>
<dbReference type="InterPro" id="IPR022385">
    <property type="entry name" value="Rhs_assc_core"/>
</dbReference>
<dbReference type="Pfam" id="PF20148">
    <property type="entry name" value="DUF6531"/>
    <property type="match status" value="1"/>
</dbReference>
<feature type="domain" description="DUF6531" evidence="4">
    <location>
        <begin position="228"/>
        <end position="299"/>
    </location>
</feature>
<dbReference type="InterPro" id="IPR050708">
    <property type="entry name" value="T6SS_VgrG/RHS"/>
</dbReference>
<dbReference type="PANTHER" id="PTHR32305">
    <property type="match status" value="1"/>
</dbReference>
<proteinExistence type="predicted"/>
<evidence type="ECO:0000259" key="3">
    <source>
        <dbReference type="Pfam" id="PF14021"/>
    </source>
</evidence>
<organism evidence="6">
    <name type="scientific">Nonomuraea gerenzanensis</name>
    <dbReference type="NCBI Taxonomy" id="93944"/>
    <lineage>
        <taxon>Bacteria</taxon>
        <taxon>Bacillati</taxon>
        <taxon>Actinomycetota</taxon>
        <taxon>Actinomycetes</taxon>
        <taxon>Streptosporangiales</taxon>
        <taxon>Streptosporangiaceae</taxon>
        <taxon>Nonomuraea</taxon>
    </lineage>
</organism>
<protein>
    <submittedName>
        <fullName evidence="6">Rhs protein</fullName>
    </submittedName>
</protein>
<sequence length="1349" mass="148144">MQRAQNAEADRGRARRIADEAARLRGEAENRAAEGIQQALEGSGIQNKSWLEQAWDTVSTPFRSWDDFVNLARNVAMVAGLALLVVGTGGIAGAVLLGAAVVAGAVVFADSLNKFRQGRGGLGQVVMDGIGVLPGGRQVGLLAQGAKAVAGLSGMAAGVRAGGGQLLGLGALRAGLPAGATALRGALPAGLGAVGTSTIRSAMRAGAGRVSTAASTAWQKTKQFFSKDPVHFPSGTVLLPQTDVELPGVLPLLLERTYLSSYRQGRWFGPSWASTLDQRLEIDAEGVCMATASGALLTFSHPDGERPVLPGNGPPWLLYRKADHYLVTDPAASHTLHFAVSPDLPTEEAGEPHVLPLGAITDRNGNRIDLRYTSEGVPVEVVHSGGYHLGLETHAGLVVAIRLREAAQTLITYGYDEHANLTEITNSSGLPLRFSYDADGRMTGWRDRIGTWYAYTYDGQGRCTAGTGIDGVFDTEISYADRVTTARDSLGHVTTYRYNDLLQVTQETDPLGHTTTYEWDRHDRLLAHTDPLGRTTTYHHDDLHLQAITRPDGARRTFNRDEHGMPTVVTDFDATAWPLTRDERGNLIADSLHRYIYTEHGHLASVTNALGHTHTVETNEAGLPTAVTDPLGATTRYDRDPFGRITSVTDPLGQTTSYTWTVEGRLASRNLPSGATEHWAYDAENNLIEHRDPLGQVTRTDIGPFDLPAAQTTPDGARLTFTHDTELRLVQVTNPQGLTWSYTYDPNGALIGETDFNHRVLTYIRDPAGRITERVNGAGQPTRYAYDDLNRPIERQSGDQVTTLAYDPLGRLTRAANADADLQLVRDQHGRVIAETCNGRTLTSTYDAMGRRTHHRTPSGAESIWEYDADDRLVALHTSGHIIQFGYDPAGRETSRRFGTGMSLTHHWDPDSRVRAQTLRPASEGSRAIQRRSHSYRPDGYLVQVDDLLSGRRRYDLDPRGRVTAVHGSGWSEHYAYDSTGQITDAAWPGPRDAQGSRAYAGTLLQQAGHLHYEYDSQGRTVARRQERLGGRTETWRYTWSADDRLIGVTAPDGQEWRYLYDPLGRRIAKERADGTGRVHFVWDGLNLAEQISEDRTTIWNWAPDTFRPLTQTERIPAQHAPQEWIDAQFSLVITDLIGTPLELAAPEGHLTWRLNQAHWGTSSGAITAGADCPLRFPGQYADQESGLHYNYFRHYDPQTARFLSNDPLGLVGGWLPHAYVLNTTGWLDPLGLAAYPRDNNYRWPRNNGFDGPPVDLRLNSGDRFDRYGYDPALDGGRFVSPAGTAFETRALDRSARSRRLTTYEVTRPIDVQYGLVRPWFGQPGGGFQILLPNGIDSLLKNGDIRVVS</sequence>
<gene>
    <name evidence="6" type="ORF">BN4615_P9590</name>
</gene>
<reference evidence="6" key="1">
    <citation type="submission" date="2016-04" db="EMBL/GenBank/DDBJ databases">
        <authorList>
            <person name="Evans L.H."/>
            <person name="Alamgir A."/>
            <person name="Owens N."/>
            <person name="Weber N.D."/>
            <person name="Virtaneva K."/>
            <person name="Barbian K."/>
            <person name="Babar A."/>
            <person name="Rosenke K."/>
        </authorList>
    </citation>
    <scope>NUCLEOTIDE SEQUENCE</scope>
    <source>
        <strain evidence="6">Nono1</strain>
    </source>
</reference>
<accession>A0A1M4EMM3</accession>
<keyword evidence="1" id="KW-0677">Repeat</keyword>
<dbReference type="InterPro" id="IPR031325">
    <property type="entry name" value="RHS_repeat"/>
</dbReference>
<evidence type="ECO:0000259" key="4">
    <source>
        <dbReference type="Pfam" id="PF20148"/>
    </source>
</evidence>
<dbReference type="GO" id="GO:0050135">
    <property type="term" value="F:NADP+ nucleosidase activity"/>
    <property type="evidence" value="ECO:0007669"/>
    <property type="project" value="InterPro"/>
</dbReference>